<feature type="region of interest" description="Disordered" evidence="1">
    <location>
        <begin position="158"/>
        <end position="181"/>
    </location>
</feature>
<feature type="compositionally biased region" description="Basic and acidic residues" evidence="1">
    <location>
        <begin position="172"/>
        <end position="181"/>
    </location>
</feature>
<sequence length="181" mass="21316">QSLEKRILFRVLRGWREQASSQKYLRNLYSHFRHQTETRMLQNAFQNLRWRADYCAGLQDTMLAVVRDKERATVKAVLTVWRDRLDNILAARFYVHILTVRTARQWHRFVVRKNLQRQTDAQNEALAIRHHNLSLCRVVISSLRTEVTVARHATEAQSEAVQQVRPTVEGQGRLRGDSKDN</sequence>
<accession>A0A3S1BLC7</accession>
<feature type="non-terminal residue" evidence="2">
    <location>
        <position position="1"/>
    </location>
</feature>
<evidence type="ECO:0000313" key="3">
    <source>
        <dbReference type="Proteomes" id="UP000271974"/>
    </source>
</evidence>
<gene>
    <name evidence="2" type="ORF">EGW08_001174</name>
</gene>
<dbReference type="Proteomes" id="UP000271974">
    <property type="component" value="Unassembled WGS sequence"/>
</dbReference>
<evidence type="ECO:0008006" key="4">
    <source>
        <dbReference type="Google" id="ProtNLM"/>
    </source>
</evidence>
<dbReference type="STRING" id="188477.A0A3S1BLC7"/>
<organism evidence="2 3">
    <name type="scientific">Elysia chlorotica</name>
    <name type="common">Eastern emerald elysia</name>
    <name type="synonym">Sea slug</name>
    <dbReference type="NCBI Taxonomy" id="188477"/>
    <lineage>
        <taxon>Eukaryota</taxon>
        <taxon>Metazoa</taxon>
        <taxon>Spiralia</taxon>
        <taxon>Lophotrochozoa</taxon>
        <taxon>Mollusca</taxon>
        <taxon>Gastropoda</taxon>
        <taxon>Heterobranchia</taxon>
        <taxon>Euthyneura</taxon>
        <taxon>Panpulmonata</taxon>
        <taxon>Sacoglossa</taxon>
        <taxon>Placobranchoidea</taxon>
        <taxon>Plakobranchidae</taxon>
        <taxon>Elysia</taxon>
    </lineage>
</organism>
<keyword evidence="3" id="KW-1185">Reference proteome</keyword>
<dbReference type="OrthoDB" id="6154994at2759"/>
<comment type="caution">
    <text evidence="2">The sequence shown here is derived from an EMBL/GenBank/DDBJ whole genome shotgun (WGS) entry which is preliminary data.</text>
</comment>
<name>A0A3S1BLC7_ELYCH</name>
<evidence type="ECO:0000256" key="1">
    <source>
        <dbReference type="SAM" id="MobiDB-lite"/>
    </source>
</evidence>
<protein>
    <recommendedName>
        <fullName evidence="4">Sfi1 spindle body domain-containing protein</fullName>
    </recommendedName>
</protein>
<dbReference type="AlphaFoldDB" id="A0A3S1BLC7"/>
<reference evidence="2 3" key="1">
    <citation type="submission" date="2019-01" db="EMBL/GenBank/DDBJ databases">
        <title>A draft genome assembly of the solar-powered sea slug Elysia chlorotica.</title>
        <authorList>
            <person name="Cai H."/>
            <person name="Li Q."/>
            <person name="Fang X."/>
            <person name="Li J."/>
            <person name="Curtis N.E."/>
            <person name="Altenburger A."/>
            <person name="Shibata T."/>
            <person name="Feng M."/>
            <person name="Maeda T."/>
            <person name="Schwartz J.A."/>
            <person name="Shigenobu S."/>
            <person name="Lundholm N."/>
            <person name="Nishiyama T."/>
            <person name="Yang H."/>
            <person name="Hasebe M."/>
            <person name="Li S."/>
            <person name="Pierce S.K."/>
            <person name="Wang J."/>
        </authorList>
    </citation>
    <scope>NUCLEOTIDE SEQUENCE [LARGE SCALE GENOMIC DNA]</scope>
    <source>
        <strain evidence="2">EC2010</strain>
        <tissue evidence="2">Whole organism of an adult</tissue>
    </source>
</reference>
<evidence type="ECO:0000313" key="2">
    <source>
        <dbReference type="EMBL" id="RUS91046.1"/>
    </source>
</evidence>
<proteinExistence type="predicted"/>
<feature type="non-terminal residue" evidence="2">
    <location>
        <position position="181"/>
    </location>
</feature>
<dbReference type="EMBL" id="RQTK01000019">
    <property type="protein sequence ID" value="RUS91046.1"/>
    <property type="molecule type" value="Genomic_DNA"/>
</dbReference>